<sequence>MNKPVYIPKPKDPKPSANEHPIKNDTCHHCKEVSHWKRNCHVYLTKFIKKKKKKKQVGTASSSGKMNRKPLPYRTERAIDLLRLIHTDVCGPLRHVSRQGASYFITFTNDYSRYGYVYLLKNKHEVFETFKAFKNEVENQLENTINALQSDRGESAKRILNMGRETLVKRDTPDKLYKISVRCIFVGYPKETMGYYFYFPPKNKSVVARYAEFLEKNTIS</sequence>
<feature type="domain" description="Retroviral polymerase SH3-like" evidence="2">
    <location>
        <begin position="168"/>
        <end position="217"/>
    </location>
</feature>
<dbReference type="EMBL" id="BKCJ010008050">
    <property type="protein sequence ID" value="GEU80296.1"/>
    <property type="molecule type" value="Genomic_DNA"/>
</dbReference>
<dbReference type="SUPFAM" id="SSF53098">
    <property type="entry name" value="Ribonuclease H-like"/>
    <property type="match status" value="1"/>
</dbReference>
<proteinExistence type="predicted"/>
<evidence type="ECO:0000256" key="1">
    <source>
        <dbReference type="SAM" id="MobiDB-lite"/>
    </source>
</evidence>
<dbReference type="InterPro" id="IPR012337">
    <property type="entry name" value="RNaseH-like_sf"/>
</dbReference>
<dbReference type="PANTHER" id="PTHR42648:SF27">
    <property type="entry name" value="RNA-DIRECTED DNA POLYMERASE"/>
    <property type="match status" value="1"/>
</dbReference>
<gene>
    <name evidence="3" type="ORF">Tci_052274</name>
</gene>
<name>A0A6L2N253_TANCI</name>
<dbReference type="Gene3D" id="3.30.420.10">
    <property type="entry name" value="Ribonuclease H-like superfamily/Ribonuclease H"/>
    <property type="match status" value="1"/>
</dbReference>
<dbReference type="Pfam" id="PF25597">
    <property type="entry name" value="SH3_retrovirus"/>
    <property type="match status" value="1"/>
</dbReference>
<dbReference type="SUPFAM" id="SSF57756">
    <property type="entry name" value="Retrovirus zinc finger-like domains"/>
    <property type="match status" value="1"/>
</dbReference>
<dbReference type="AlphaFoldDB" id="A0A6L2N253"/>
<accession>A0A6L2N253</accession>
<dbReference type="InterPro" id="IPR057670">
    <property type="entry name" value="SH3_retrovirus"/>
</dbReference>
<dbReference type="GO" id="GO:0003676">
    <property type="term" value="F:nucleic acid binding"/>
    <property type="evidence" value="ECO:0007669"/>
    <property type="project" value="InterPro"/>
</dbReference>
<evidence type="ECO:0000313" key="3">
    <source>
        <dbReference type="EMBL" id="GEU80296.1"/>
    </source>
</evidence>
<evidence type="ECO:0000259" key="2">
    <source>
        <dbReference type="Pfam" id="PF25597"/>
    </source>
</evidence>
<protein>
    <submittedName>
        <fullName evidence="3">Retrotransposon protein, putative, Ty1-copia subclass</fullName>
    </submittedName>
</protein>
<dbReference type="InterPro" id="IPR036875">
    <property type="entry name" value="Znf_CCHC_sf"/>
</dbReference>
<dbReference type="InterPro" id="IPR036397">
    <property type="entry name" value="RNaseH_sf"/>
</dbReference>
<organism evidence="3">
    <name type="scientific">Tanacetum cinerariifolium</name>
    <name type="common">Dalmatian daisy</name>
    <name type="synonym">Chrysanthemum cinerariifolium</name>
    <dbReference type="NCBI Taxonomy" id="118510"/>
    <lineage>
        <taxon>Eukaryota</taxon>
        <taxon>Viridiplantae</taxon>
        <taxon>Streptophyta</taxon>
        <taxon>Embryophyta</taxon>
        <taxon>Tracheophyta</taxon>
        <taxon>Spermatophyta</taxon>
        <taxon>Magnoliopsida</taxon>
        <taxon>eudicotyledons</taxon>
        <taxon>Gunneridae</taxon>
        <taxon>Pentapetalae</taxon>
        <taxon>asterids</taxon>
        <taxon>campanulids</taxon>
        <taxon>Asterales</taxon>
        <taxon>Asteraceae</taxon>
        <taxon>Asteroideae</taxon>
        <taxon>Anthemideae</taxon>
        <taxon>Anthemidinae</taxon>
        <taxon>Tanacetum</taxon>
    </lineage>
</organism>
<feature type="region of interest" description="Disordered" evidence="1">
    <location>
        <begin position="1"/>
        <end position="20"/>
    </location>
</feature>
<dbReference type="PANTHER" id="PTHR42648">
    <property type="entry name" value="TRANSPOSASE, PUTATIVE-RELATED"/>
    <property type="match status" value="1"/>
</dbReference>
<dbReference type="InterPro" id="IPR039537">
    <property type="entry name" value="Retrotran_Ty1/copia-like"/>
</dbReference>
<dbReference type="GO" id="GO:0008270">
    <property type="term" value="F:zinc ion binding"/>
    <property type="evidence" value="ECO:0007669"/>
    <property type="project" value="InterPro"/>
</dbReference>
<comment type="caution">
    <text evidence="3">The sequence shown here is derived from an EMBL/GenBank/DDBJ whole genome shotgun (WGS) entry which is preliminary data.</text>
</comment>
<dbReference type="Gene3D" id="4.10.60.10">
    <property type="entry name" value="Zinc finger, CCHC-type"/>
    <property type="match status" value="1"/>
</dbReference>
<reference evidence="3" key="1">
    <citation type="journal article" date="2019" name="Sci. Rep.">
        <title>Draft genome of Tanacetum cinerariifolium, the natural source of mosquito coil.</title>
        <authorList>
            <person name="Yamashiro T."/>
            <person name="Shiraishi A."/>
            <person name="Satake H."/>
            <person name="Nakayama K."/>
        </authorList>
    </citation>
    <scope>NUCLEOTIDE SEQUENCE</scope>
</reference>